<dbReference type="InterPro" id="IPR035979">
    <property type="entry name" value="RBD_domain_sf"/>
</dbReference>
<feature type="compositionally biased region" description="Polar residues" evidence="3">
    <location>
        <begin position="483"/>
        <end position="492"/>
    </location>
</feature>
<feature type="compositionally biased region" description="Pro residues" evidence="3">
    <location>
        <begin position="347"/>
        <end position="365"/>
    </location>
</feature>
<dbReference type="InterPro" id="IPR012677">
    <property type="entry name" value="Nucleotide-bd_a/b_plait_sf"/>
</dbReference>
<gene>
    <name evidence="6" type="ORF">SCHPADRAFT_934601</name>
</gene>
<dbReference type="AlphaFoldDB" id="A0A0H2S6S1"/>
<reference evidence="6 7" key="1">
    <citation type="submission" date="2015-04" db="EMBL/GenBank/DDBJ databases">
        <title>Complete genome sequence of Schizopora paradoxa KUC8140, a cosmopolitan wood degrader in East Asia.</title>
        <authorList>
            <consortium name="DOE Joint Genome Institute"/>
            <person name="Min B."/>
            <person name="Park H."/>
            <person name="Jang Y."/>
            <person name="Kim J.-J."/>
            <person name="Kim K.H."/>
            <person name="Pangilinan J."/>
            <person name="Lipzen A."/>
            <person name="Riley R."/>
            <person name="Grigoriev I.V."/>
            <person name="Spatafora J.W."/>
            <person name="Choi I.-G."/>
        </authorList>
    </citation>
    <scope>NUCLEOTIDE SEQUENCE [LARGE SCALE GENOMIC DNA]</scope>
    <source>
        <strain evidence="6 7">KUC8140</strain>
    </source>
</reference>
<keyword evidence="1" id="KW-0863">Zinc-finger</keyword>
<feature type="region of interest" description="Disordered" evidence="3">
    <location>
        <begin position="219"/>
        <end position="515"/>
    </location>
</feature>
<keyword evidence="7" id="KW-1185">Reference proteome</keyword>
<evidence type="ECO:0008006" key="8">
    <source>
        <dbReference type="Google" id="ProtNLM"/>
    </source>
</evidence>
<feature type="domain" description="CCHC-type" evidence="5">
    <location>
        <begin position="205"/>
        <end position="220"/>
    </location>
</feature>
<feature type="compositionally biased region" description="Pro residues" evidence="3">
    <location>
        <begin position="410"/>
        <end position="427"/>
    </location>
</feature>
<feature type="compositionally biased region" description="Basic and acidic residues" evidence="3">
    <location>
        <begin position="366"/>
        <end position="378"/>
    </location>
</feature>
<dbReference type="SUPFAM" id="SSF54928">
    <property type="entry name" value="RNA-binding domain, RBD"/>
    <property type="match status" value="1"/>
</dbReference>
<sequence length="515" mass="57665">MAATPMAEDAPPSSSEERRNGNDIKNEDSDQNAHDVEPHSDVDFEHDAKNGSASANGGDARAVDQDIKDDYRSDAPGTDSGGNAAPPYREKQIKVLSFFPVSTIQTHSLGAHSIELLLHPNKVYIGGLPEHTRQEDLKNCFGKIGDIVNIELKLGYGFVEFETKEAAEESVAKYHEGFFMGNKIRVEISRGGSRAQKPHGEPGACFKCGNLGHWARECPNAPQTNTPPPPPRKSTHHPNHHSEHGDRSYSARDYPPKDYAPYPRDNDLNREISRYPPSRNESRYNYDYPPQAAPAPPSGREYRRPASPPREYREYAAPPPPPPRRDYDDYRSRAPAPAPPARGYYPPEIPPSYPPRGYEAPPPPRDYVDRGSERRPPTDRYAQYPPSSRARTPPLPPSRTRDEYERLPPRDYPPPDYRGRPVTPPLPASTGSRYGEYPSRGVDQRFRRRSQSPPPRPAYRSNYANDQVDPGYAPPYAAPPAQYTGNGYNGSSAPHRRERDYAHRGASDIGYSRRG</sequence>
<feature type="compositionally biased region" description="Basic and acidic residues" evidence="3">
    <location>
        <begin position="300"/>
        <end position="314"/>
    </location>
</feature>
<dbReference type="Pfam" id="PF00098">
    <property type="entry name" value="zf-CCHC"/>
    <property type="match status" value="1"/>
</dbReference>
<proteinExistence type="predicted"/>
<dbReference type="PANTHER" id="PTHR48038">
    <property type="entry name" value="RIBONUCLEOPROTEIN RB97D"/>
    <property type="match status" value="1"/>
</dbReference>
<dbReference type="Gene3D" id="4.10.60.10">
    <property type="entry name" value="Zinc finger, CCHC-type"/>
    <property type="match status" value="1"/>
</dbReference>
<name>A0A0H2S6S1_9AGAM</name>
<dbReference type="SMART" id="SM00343">
    <property type="entry name" value="ZnF_C2HC"/>
    <property type="match status" value="1"/>
</dbReference>
<dbReference type="InParanoid" id="A0A0H2S6S1"/>
<dbReference type="GO" id="GO:0008270">
    <property type="term" value="F:zinc ion binding"/>
    <property type="evidence" value="ECO:0007669"/>
    <property type="project" value="UniProtKB-KW"/>
</dbReference>
<evidence type="ECO:0000256" key="3">
    <source>
        <dbReference type="SAM" id="MobiDB-lite"/>
    </source>
</evidence>
<evidence type="ECO:0000313" key="6">
    <source>
        <dbReference type="EMBL" id="KLO19975.1"/>
    </source>
</evidence>
<feature type="compositionally biased region" description="Basic and acidic residues" evidence="3">
    <location>
        <begin position="495"/>
        <end position="506"/>
    </location>
</feature>
<dbReference type="SMART" id="SM00360">
    <property type="entry name" value="RRM"/>
    <property type="match status" value="1"/>
</dbReference>
<feature type="compositionally biased region" description="Basic and acidic residues" evidence="3">
    <location>
        <begin position="240"/>
        <end position="256"/>
    </location>
</feature>
<feature type="domain" description="RRM" evidence="4">
    <location>
        <begin position="121"/>
        <end position="191"/>
    </location>
</feature>
<feature type="compositionally biased region" description="Basic and acidic residues" evidence="3">
    <location>
        <begin position="399"/>
        <end position="409"/>
    </location>
</feature>
<evidence type="ECO:0000256" key="1">
    <source>
        <dbReference type="PROSITE-ProRule" id="PRU00047"/>
    </source>
</evidence>
<dbReference type="PROSITE" id="PS50102">
    <property type="entry name" value="RRM"/>
    <property type="match status" value="1"/>
</dbReference>
<dbReference type="STRING" id="27342.A0A0H2S6S1"/>
<dbReference type="InterPro" id="IPR000504">
    <property type="entry name" value="RRM_dom"/>
</dbReference>
<dbReference type="Proteomes" id="UP000053477">
    <property type="component" value="Unassembled WGS sequence"/>
</dbReference>
<keyword evidence="1" id="KW-0479">Metal-binding</keyword>
<dbReference type="OrthoDB" id="1099063at2759"/>
<feature type="compositionally biased region" description="Basic and acidic residues" evidence="3">
    <location>
        <begin position="15"/>
        <end position="49"/>
    </location>
</feature>
<feature type="compositionally biased region" description="Basic and acidic residues" evidence="3">
    <location>
        <begin position="61"/>
        <end position="73"/>
    </location>
</feature>
<keyword evidence="2" id="KW-0694">RNA-binding</keyword>
<dbReference type="Pfam" id="PF00076">
    <property type="entry name" value="RRM_1"/>
    <property type="match status" value="1"/>
</dbReference>
<dbReference type="CDD" id="cd00590">
    <property type="entry name" value="RRM_SF"/>
    <property type="match status" value="1"/>
</dbReference>
<dbReference type="Gene3D" id="3.30.70.330">
    <property type="match status" value="1"/>
</dbReference>
<organism evidence="6 7">
    <name type="scientific">Schizopora paradoxa</name>
    <dbReference type="NCBI Taxonomy" id="27342"/>
    <lineage>
        <taxon>Eukaryota</taxon>
        <taxon>Fungi</taxon>
        <taxon>Dikarya</taxon>
        <taxon>Basidiomycota</taxon>
        <taxon>Agaricomycotina</taxon>
        <taxon>Agaricomycetes</taxon>
        <taxon>Hymenochaetales</taxon>
        <taxon>Schizoporaceae</taxon>
        <taxon>Schizopora</taxon>
    </lineage>
</organism>
<dbReference type="PANTHER" id="PTHR48038:SF1">
    <property type="entry name" value="RIBONUCLEOPROTEIN RB97D"/>
    <property type="match status" value="1"/>
</dbReference>
<evidence type="ECO:0000256" key="2">
    <source>
        <dbReference type="PROSITE-ProRule" id="PRU00176"/>
    </source>
</evidence>
<dbReference type="PROSITE" id="PS50158">
    <property type="entry name" value="ZF_CCHC"/>
    <property type="match status" value="1"/>
</dbReference>
<keyword evidence="1" id="KW-0862">Zinc</keyword>
<evidence type="ECO:0000259" key="5">
    <source>
        <dbReference type="PROSITE" id="PS50158"/>
    </source>
</evidence>
<dbReference type="InterPro" id="IPR001878">
    <property type="entry name" value="Znf_CCHC"/>
</dbReference>
<evidence type="ECO:0000313" key="7">
    <source>
        <dbReference type="Proteomes" id="UP000053477"/>
    </source>
</evidence>
<feature type="compositionally biased region" description="Basic and acidic residues" evidence="3">
    <location>
        <begin position="323"/>
        <end position="332"/>
    </location>
</feature>
<dbReference type="EMBL" id="KQ085883">
    <property type="protein sequence ID" value="KLO19975.1"/>
    <property type="molecule type" value="Genomic_DNA"/>
</dbReference>
<accession>A0A0H2S6S1</accession>
<feature type="region of interest" description="Disordered" evidence="3">
    <location>
        <begin position="1"/>
        <end position="87"/>
    </location>
</feature>
<dbReference type="GO" id="GO:0003723">
    <property type="term" value="F:RNA binding"/>
    <property type="evidence" value="ECO:0007669"/>
    <property type="project" value="UniProtKB-UniRule"/>
</dbReference>
<protein>
    <recommendedName>
        <fullName evidence="8">RNA-binding domain-containing protein</fullName>
    </recommendedName>
</protein>
<evidence type="ECO:0000259" key="4">
    <source>
        <dbReference type="PROSITE" id="PS50102"/>
    </source>
</evidence>
<feature type="compositionally biased region" description="Basic and acidic residues" evidence="3">
    <location>
        <begin position="264"/>
        <end position="273"/>
    </location>
</feature>